<dbReference type="Proteomes" id="UP001162001">
    <property type="component" value="Segment"/>
</dbReference>
<accession>A0A7D3UTN8</accession>
<keyword evidence="2" id="KW-1185">Reference proteome</keyword>
<sequence length="104" mass="12012">MFGFLITSTIFVGTHYLYRTVTEFKKTVRIVEKKEMNYSGTQVCTVQDENGNVYKCVNDLWNLKLNKGETFQSIEPNKTYAITGYGLAHEKLFMMPAIVKVEKE</sequence>
<evidence type="ECO:0000313" key="1">
    <source>
        <dbReference type="EMBL" id="QKF94450.1"/>
    </source>
</evidence>
<protein>
    <submittedName>
        <fullName evidence="1">Uncharacterized protein</fullName>
    </submittedName>
</protein>
<reference evidence="1 2" key="1">
    <citation type="submission" date="2020-04" db="EMBL/GenBank/DDBJ databases">
        <title>Advantages and limits of metagenomic assembly and binning of a giant virus.</title>
        <authorList>
            <person name="Schulz F."/>
            <person name="Andreani J."/>
            <person name="Francis R."/>
            <person name="Boudjemaa H."/>
            <person name="Bou Khalil J.Y."/>
            <person name="Lee J."/>
            <person name="La Scola B."/>
            <person name="Woyke T."/>
        </authorList>
    </citation>
    <scope>NUCLEOTIDE SEQUENCE [LARGE SCALE GENOMIC DNA]</scope>
    <source>
        <strain evidence="1 2">FV1/VV64</strain>
    </source>
</reference>
<proteinExistence type="predicted"/>
<evidence type="ECO:0000313" key="2">
    <source>
        <dbReference type="Proteomes" id="UP001162001"/>
    </source>
</evidence>
<name>A0A7D3UTN8_9VIRU</name>
<organism evidence="1 2">
    <name type="scientific">Fadolivirus FV1/VV64</name>
    <dbReference type="NCBI Taxonomy" id="3070911"/>
    <lineage>
        <taxon>Viruses</taxon>
        <taxon>Varidnaviria</taxon>
        <taxon>Bamfordvirae</taxon>
        <taxon>Nucleocytoviricota</taxon>
        <taxon>Megaviricetes</taxon>
        <taxon>Imitervirales</taxon>
        <taxon>Mimiviridae</taxon>
        <taxon>Klosneuvirinae</taxon>
        <taxon>Fadolivirus</taxon>
        <taxon>Fadolivirus algeromassiliense</taxon>
    </lineage>
</organism>
<dbReference type="EMBL" id="MT418680">
    <property type="protein sequence ID" value="QKF94450.1"/>
    <property type="molecule type" value="Genomic_DNA"/>
</dbReference>
<gene>
    <name evidence="1" type="ORF">Fadolivirus_1_992</name>
</gene>